<reference evidence="2 3" key="1">
    <citation type="submission" date="2024-01" db="EMBL/GenBank/DDBJ databases">
        <title>A telomere-to-telomere, gap-free genome of sweet tea (Lithocarpus litseifolius).</title>
        <authorList>
            <person name="Zhou J."/>
        </authorList>
    </citation>
    <scope>NUCLEOTIDE SEQUENCE [LARGE SCALE GENOMIC DNA]</scope>
    <source>
        <strain evidence="2">Zhou-2022a</strain>
        <tissue evidence="2">Leaf</tissue>
    </source>
</reference>
<feature type="region of interest" description="Disordered" evidence="1">
    <location>
        <begin position="48"/>
        <end position="73"/>
    </location>
</feature>
<sequence length="312" mass="33269">MNVLGTSYPPSAGAFSGEAFIATKDDTSFLIRTVSHLMLKLTERSSWEVGEGSGSNVSAEKIPKLSPSTDELDGDLIRTDGCVDEIATHVSTARTQISEGSNPHGSAEKPLMVFLGIGEMGGVLIRSDGCGGKVGAVGGHPVDPESSKAEVDCMGFSGMVADGPAEDFPNSGAVLNSEGQLVHAKPSASLYWFLAFLDEEILLLDWVNPTGSGKDEDGGNALVYVPLAKWDPQGGMELVSEEAAVDDFLVGEDLEPSVWVKRKIKGFSKFVGFLIDTCEQQCIALFQKLEKVWEKQATVGSCATMHLHQKKE</sequence>
<protein>
    <submittedName>
        <fullName evidence="2">Uncharacterized protein</fullName>
    </submittedName>
</protein>
<accession>A0AAW2BC98</accession>
<dbReference type="EMBL" id="JAZDWU010000012">
    <property type="protein sequence ID" value="KAK9983442.1"/>
    <property type="molecule type" value="Genomic_DNA"/>
</dbReference>
<keyword evidence="3" id="KW-1185">Reference proteome</keyword>
<evidence type="ECO:0000313" key="2">
    <source>
        <dbReference type="EMBL" id="KAK9983442.1"/>
    </source>
</evidence>
<organism evidence="2 3">
    <name type="scientific">Lithocarpus litseifolius</name>
    <dbReference type="NCBI Taxonomy" id="425828"/>
    <lineage>
        <taxon>Eukaryota</taxon>
        <taxon>Viridiplantae</taxon>
        <taxon>Streptophyta</taxon>
        <taxon>Embryophyta</taxon>
        <taxon>Tracheophyta</taxon>
        <taxon>Spermatophyta</taxon>
        <taxon>Magnoliopsida</taxon>
        <taxon>eudicotyledons</taxon>
        <taxon>Gunneridae</taxon>
        <taxon>Pentapetalae</taxon>
        <taxon>rosids</taxon>
        <taxon>fabids</taxon>
        <taxon>Fagales</taxon>
        <taxon>Fagaceae</taxon>
        <taxon>Lithocarpus</taxon>
    </lineage>
</organism>
<gene>
    <name evidence="2" type="ORF">SO802_032967</name>
</gene>
<name>A0AAW2BC98_9ROSI</name>
<dbReference type="Proteomes" id="UP001459277">
    <property type="component" value="Unassembled WGS sequence"/>
</dbReference>
<proteinExistence type="predicted"/>
<evidence type="ECO:0000256" key="1">
    <source>
        <dbReference type="SAM" id="MobiDB-lite"/>
    </source>
</evidence>
<dbReference type="AlphaFoldDB" id="A0AAW2BC98"/>
<evidence type="ECO:0000313" key="3">
    <source>
        <dbReference type="Proteomes" id="UP001459277"/>
    </source>
</evidence>
<comment type="caution">
    <text evidence="2">The sequence shown here is derived from an EMBL/GenBank/DDBJ whole genome shotgun (WGS) entry which is preliminary data.</text>
</comment>